<comment type="caution">
    <text evidence="1">The sequence shown here is derived from an EMBL/GenBank/DDBJ whole genome shotgun (WGS) entry which is preliminary data.</text>
</comment>
<evidence type="ECO:0000313" key="1">
    <source>
        <dbReference type="EMBL" id="KAI7793547.1"/>
    </source>
</evidence>
<reference evidence="1" key="1">
    <citation type="submission" date="2021-02" db="EMBL/GenBank/DDBJ databases">
        <title>Comparative genomics reveals that relaxation of natural selection precedes convergent phenotypic evolution of cavefish.</title>
        <authorList>
            <person name="Peng Z."/>
        </authorList>
    </citation>
    <scope>NUCLEOTIDE SEQUENCE</scope>
    <source>
        <tissue evidence="1">Muscle</tissue>
    </source>
</reference>
<accession>A0A9W7WAD7</accession>
<proteinExistence type="predicted"/>
<keyword evidence="2" id="KW-1185">Reference proteome</keyword>
<dbReference type="EMBL" id="JAFHDT010000022">
    <property type="protein sequence ID" value="KAI7793547.1"/>
    <property type="molecule type" value="Genomic_DNA"/>
</dbReference>
<evidence type="ECO:0000313" key="2">
    <source>
        <dbReference type="Proteomes" id="UP001059041"/>
    </source>
</evidence>
<sequence length="93" mass="10281">VQESCSRSVQLASVLHWKKGKQMYIRAEIWPATISHRTSTGLGWPPSDWLSPRPCDTVLAGCSLATDTVDVLLGWRLSLVQNGSWCRGNSGRI</sequence>
<protein>
    <submittedName>
        <fullName evidence="1">Uncharacterized protein</fullName>
    </submittedName>
</protein>
<organism evidence="1 2">
    <name type="scientific">Triplophysa rosa</name>
    <name type="common">Cave loach</name>
    <dbReference type="NCBI Taxonomy" id="992332"/>
    <lineage>
        <taxon>Eukaryota</taxon>
        <taxon>Metazoa</taxon>
        <taxon>Chordata</taxon>
        <taxon>Craniata</taxon>
        <taxon>Vertebrata</taxon>
        <taxon>Euteleostomi</taxon>
        <taxon>Actinopterygii</taxon>
        <taxon>Neopterygii</taxon>
        <taxon>Teleostei</taxon>
        <taxon>Ostariophysi</taxon>
        <taxon>Cypriniformes</taxon>
        <taxon>Nemacheilidae</taxon>
        <taxon>Triplophysa</taxon>
    </lineage>
</organism>
<gene>
    <name evidence="1" type="ORF">IRJ41_025069</name>
</gene>
<dbReference type="Proteomes" id="UP001059041">
    <property type="component" value="Linkage Group LG22"/>
</dbReference>
<feature type="non-terminal residue" evidence="1">
    <location>
        <position position="93"/>
    </location>
</feature>
<dbReference type="AlphaFoldDB" id="A0A9W7WAD7"/>
<name>A0A9W7WAD7_TRIRA</name>